<organism evidence="1 2">
    <name type="scientific">Pseudocercospora fijiensis (strain CIRAD86)</name>
    <name type="common">Black leaf streak disease fungus</name>
    <name type="synonym">Mycosphaerella fijiensis</name>
    <dbReference type="NCBI Taxonomy" id="383855"/>
    <lineage>
        <taxon>Eukaryota</taxon>
        <taxon>Fungi</taxon>
        <taxon>Dikarya</taxon>
        <taxon>Ascomycota</taxon>
        <taxon>Pezizomycotina</taxon>
        <taxon>Dothideomycetes</taxon>
        <taxon>Dothideomycetidae</taxon>
        <taxon>Mycosphaerellales</taxon>
        <taxon>Mycosphaerellaceae</taxon>
        <taxon>Pseudocercospora</taxon>
    </lineage>
</organism>
<dbReference type="HOGENOM" id="CLU_681731_0_0_1"/>
<name>M2ZXE5_PSEFD</name>
<dbReference type="Gene3D" id="1.20.1280.140">
    <property type="match status" value="1"/>
</dbReference>
<dbReference type="GeneID" id="19338160"/>
<gene>
    <name evidence="1" type="ORF">MYCFIDRAFT_215380</name>
</gene>
<reference evidence="1 2" key="1">
    <citation type="journal article" date="2012" name="PLoS Pathog.">
        <title>Diverse lifestyles and strategies of plant pathogenesis encoded in the genomes of eighteen Dothideomycetes fungi.</title>
        <authorList>
            <person name="Ohm R.A."/>
            <person name="Feau N."/>
            <person name="Henrissat B."/>
            <person name="Schoch C.L."/>
            <person name="Horwitz B.A."/>
            <person name="Barry K.W."/>
            <person name="Condon B.J."/>
            <person name="Copeland A.C."/>
            <person name="Dhillon B."/>
            <person name="Glaser F."/>
            <person name="Hesse C.N."/>
            <person name="Kosti I."/>
            <person name="LaButti K."/>
            <person name="Lindquist E.A."/>
            <person name="Lucas S."/>
            <person name="Salamov A.A."/>
            <person name="Bradshaw R.E."/>
            <person name="Ciuffetti L."/>
            <person name="Hamelin R.C."/>
            <person name="Kema G.H.J."/>
            <person name="Lawrence C."/>
            <person name="Scott J.A."/>
            <person name="Spatafora J.W."/>
            <person name="Turgeon B.G."/>
            <person name="de Wit P.J.G.M."/>
            <person name="Zhong S."/>
            <person name="Goodwin S.B."/>
            <person name="Grigoriev I.V."/>
        </authorList>
    </citation>
    <scope>NUCLEOTIDE SEQUENCE [LARGE SCALE GENOMIC DNA]</scope>
    <source>
        <strain evidence="1 2">CIRAD86</strain>
    </source>
</reference>
<keyword evidence="2" id="KW-1185">Reference proteome</keyword>
<evidence type="ECO:0000313" key="1">
    <source>
        <dbReference type="EMBL" id="EME83659.1"/>
    </source>
</evidence>
<evidence type="ECO:0000313" key="2">
    <source>
        <dbReference type="Proteomes" id="UP000016932"/>
    </source>
</evidence>
<proteinExistence type="predicted"/>
<dbReference type="InterPro" id="IPR021054">
    <property type="entry name" value="Cell_wall_mannoprotein_1"/>
</dbReference>
<dbReference type="Pfam" id="PF12296">
    <property type="entry name" value="HsbA"/>
    <property type="match status" value="1"/>
</dbReference>
<protein>
    <submittedName>
        <fullName evidence="1">Uncharacterized protein</fullName>
    </submittedName>
</protein>
<dbReference type="AlphaFoldDB" id="M2ZXE5"/>
<dbReference type="KEGG" id="pfj:MYCFIDRAFT_215380"/>
<dbReference type="VEuPathDB" id="FungiDB:MYCFIDRAFT_215380"/>
<dbReference type="RefSeq" id="XP_007926826.1">
    <property type="nucleotide sequence ID" value="XM_007928635.1"/>
</dbReference>
<dbReference type="EMBL" id="KB446558">
    <property type="protein sequence ID" value="EME83659.1"/>
    <property type="molecule type" value="Genomic_DNA"/>
</dbReference>
<dbReference type="eggNOG" id="ENOG502RHFI">
    <property type="taxonomic scope" value="Eukaryota"/>
</dbReference>
<dbReference type="OrthoDB" id="3637252at2759"/>
<accession>M2ZXE5</accession>
<sequence>MEMFIGGCSVHKQPEQISNQKGAGSAPRRSMDKKVFAGFSWAGVSMATINRTSTYSHFKCTSLFRLSESQHHLSEFQTRRTGPSSQQVYNGGEAVGPRRYSGRILRDAGLEVVVSKKKDGSARDTEAPDFHAHARAQASVDQLPDRALAVPLPSPGDDDIDIDIDIDIETTTSAMKFLSALAFMAAVAAADDFNLDMFYSAMAKRATVTIDTIIADINNITNHTLQLNQALQNLSEPIQALAVNTAGIAVQAAINQSIADAMELSEVPATAIGIIAPIQALGNASNLTIASLIFQKPFFVQYGFQNLTLQTMQLQNLTSTQFNEILLEKTSPLVRENSKALGAPALRALAIGIAAYSNNGTGVPLESVLATSGAPGLAMGWRALAAVALAVAAVLVREQYAVGL</sequence>
<dbReference type="Proteomes" id="UP000016932">
    <property type="component" value="Unassembled WGS sequence"/>
</dbReference>